<accession>A0A0S4IV49</accession>
<evidence type="ECO:0000256" key="1">
    <source>
        <dbReference type="SAM" id="MobiDB-lite"/>
    </source>
</evidence>
<feature type="region of interest" description="Disordered" evidence="1">
    <location>
        <begin position="637"/>
        <end position="681"/>
    </location>
</feature>
<name>A0A0S4IV49_BODSA</name>
<feature type="region of interest" description="Disordered" evidence="1">
    <location>
        <begin position="482"/>
        <end position="511"/>
    </location>
</feature>
<evidence type="ECO:0000313" key="3">
    <source>
        <dbReference type="Proteomes" id="UP000051952"/>
    </source>
</evidence>
<sequence length="681" mass="74122">MPRPTVNQLNLSVPQDVTGAVSAQQTQRTGRGTSRLSALVLSARGMLSALSTARRKHIKSPSVTPGSSHLEPPVSFEQSYVWKLLPSQRQQLCELYHRHHDLTDSFWGMYDLVHAANISVSPPALVEALVEVGVNVPRGVKSVDGAGIFLSEFQFLRVVEGIMTDSKHEHSYYENDKRLVELALHPEDEGEGMGEESCRENEMLAIDDNTKIPVSRLSQVLRQYDLGTKPHHLRPTRTDGPMSTPPPAFLVAVLQDTSTVSKKNQRKSIAPSRLDVPDHVSLDMLCSALNRATLATPDPLCDFRSANVRADASPSVSRNRGASLLGLPRVPAARLSVSQMESSTLGASFASSGPPPVADQSLELVVPLAPGAVESSRNGVSNGASPRKHSHNSSPAHRRQQHKMISSTGVTNIPLPPLKKGPGFSELTGQGLRRQDSLDYLLRTTMDSCVEVTRVFEKNLAKRQTIDTRVSQLKRNLLKRSGPLSHDDRLAETQSASDIDEEDFSESSSMGSIQRRHNLAADQKFGAFNVFVSGTYSPPRACVASSSLPPLSLPQLNASDASPAVSRDRPAASYRKPWQESSTVVDDEARRLKRLTERKAKESRKIGMQALVAEVHALSVAERRALTPTTRRMVAIARSASSLGDSSPRRASNPRASPAKPENAGAVPHHHLLSRWTTGGM</sequence>
<proteinExistence type="predicted"/>
<protein>
    <submittedName>
        <fullName evidence="2">Uncharacterized protein</fullName>
    </submittedName>
</protein>
<gene>
    <name evidence="2" type="ORF">BSAL_68175</name>
</gene>
<dbReference type="Proteomes" id="UP000051952">
    <property type="component" value="Unassembled WGS sequence"/>
</dbReference>
<organism evidence="2 3">
    <name type="scientific">Bodo saltans</name>
    <name type="common">Flagellated protozoan</name>
    <dbReference type="NCBI Taxonomy" id="75058"/>
    <lineage>
        <taxon>Eukaryota</taxon>
        <taxon>Discoba</taxon>
        <taxon>Euglenozoa</taxon>
        <taxon>Kinetoplastea</taxon>
        <taxon>Metakinetoplastina</taxon>
        <taxon>Eubodonida</taxon>
        <taxon>Bodonidae</taxon>
        <taxon>Bodo</taxon>
    </lineage>
</organism>
<dbReference type="VEuPathDB" id="TriTrypDB:BSAL_68175"/>
<feature type="compositionally biased region" description="Polar residues" evidence="1">
    <location>
        <begin position="375"/>
        <end position="384"/>
    </location>
</feature>
<feature type="compositionally biased region" description="Basic residues" evidence="1">
    <location>
        <begin position="386"/>
        <end position="402"/>
    </location>
</feature>
<keyword evidence="3" id="KW-1185">Reference proteome</keyword>
<feature type="compositionally biased region" description="Low complexity" evidence="1">
    <location>
        <begin position="649"/>
        <end position="659"/>
    </location>
</feature>
<reference evidence="3" key="1">
    <citation type="submission" date="2015-09" db="EMBL/GenBank/DDBJ databases">
        <authorList>
            <consortium name="Pathogen Informatics"/>
        </authorList>
    </citation>
    <scope>NUCLEOTIDE SEQUENCE [LARGE SCALE GENOMIC DNA]</scope>
    <source>
        <strain evidence="3">Lake Konstanz</strain>
    </source>
</reference>
<dbReference type="AlphaFoldDB" id="A0A0S4IV49"/>
<dbReference type="EMBL" id="CYKH01000465">
    <property type="protein sequence ID" value="CUF96854.1"/>
    <property type="molecule type" value="Genomic_DNA"/>
</dbReference>
<evidence type="ECO:0000313" key="2">
    <source>
        <dbReference type="EMBL" id="CUF96854.1"/>
    </source>
</evidence>
<feature type="region of interest" description="Disordered" evidence="1">
    <location>
        <begin position="555"/>
        <end position="579"/>
    </location>
</feature>
<feature type="region of interest" description="Disordered" evidence="1">
    <location>
        <begin position="373"/>
        <end position="430"/>
    </location>
</feature>